<dbReference type="EMBL" id="BART01027521">
    <property type="protein sequence ID" value="GAG94079.1"/>
    <property type="molecule type" value="Genomic_DNA"/>
</dbReference>
<evidence type="ECO:0000313" key="1">
    <source>
        <dbReference type="EMBL" id="GAG94079.1"/>
    </source>
</evidence>
<sequence>MIDIKGRRFLLTVFHVTKRSSKWVVQIKYDDKVDKVEVCLPGLFNYLGDFDQNKKAIREVEFAFVEVPSDLECVFQHINDLGQCFVERPRAIFVENDVVDP</sequence>
<gene>
    <name evidence="1" type="ORF">S01H4_48777</name>
</gene>
<proteinExistence type="predicted"/>
<protein>
    <submittedName>
        <fullName evidence="1">Uncharacterized protein</fullName>
    </submittedName>
</protein>
<reference evidence="1" key="1">
    <citation type="journal article" date="2014" name="Front. Microbiol.">
        <title>High frequency of phylogenetically diverse reductive dehalogenase-homologous genes in deep subseafloor sedimentary metagenomes.</title>
        <authorList>
            <person name="Kawai M."/>
            <person name="Futagami T."/>
            <person name="Toyoda A."/>
            <person name="Takaki Y."/>
            <person name="Nishi S."/>
            <person name="Hori S."/>
            <person name="Arai W."/>
            <person name="Tsubouchi T."/>
            <person name="Morono Y."/>
            <person name="Uchiyama I."/>
            <person name="Ito T."/>
            <person name="Fujiyama A."/>
            <person name="Inagaki F."/>
            <person name="Takami H."/>
        </authorList>
    </citation>
    <scope>NUCLEOTIDE SEQUENCE</scope>
    <source>
        <strain evidence="1">Expedition CK06-06</strain>
    </source>
</reference>
<name>X1BDS9_9ZZZZ</name>
<accession>X1BDS9</accession>
<feature type="non-terminal residue" evidence="1">
    <location>
        <position position="101"/>
    </location>
</feature>
<dbReference type="AlphaFoldDB" id="X1BDS9"/>
<organism evidence="1">
    <name type="scientific">marine sediment metagenome</name>
    <dbReference type="NCBI Taxonomy" id="412755"/>
    <lineage>
        <taxon>unclassified sequences</taxon>
        <taxon>metagenomes</taxon>
        <taxon>ecological metagenomes</taxon>
    </lineage>
</organism>
<comment type="caution">
    <text evidence="1">The sequence shown here is derived from an EMBL/GenBank/DDBJ whole genome shotgun (WGS) entry which is preliminary data.</text>
</comment>